<dbReference type="KEGG" id="cpoy:GP475_10575"/>
<evidence type="ECO:0000313" key="2">
    <source>
        <dbReference type="Proteomes" id="UP000516320"/>
    </source>
</evidence>
<dbReference type="Proteomes" id="UP000516320">
    <property type="component" value="Chromosome"/>
</dbReference>
<reference evidence="1 2" key="1">
    <citation type="submission" date="2019-12" db="EMBL/GenBank/DDBJ databases">
        <title>Corynebacterium sp. nov., isolated from feces of the Anser Albifrons in China.</title>
        <authorList>
            <person name="Liu Q."/>
        </authorList>
    </citation>
    <scope>NUCLEOTIDE SEQUENCE [LARGE SCALE GENOMIC DNA]</scope>
    <source>
        <strain evidence="1 2">4H37-19</strain>
    </source>
</reference>
<dbReference type="RefSeq" id="WP_187974332.1">
    <property type="nucleotide sequence ID" value="NZ_CP046884.1"/>
</dbReference>
<name>A0A7H0SR47_9CORY</name>
<accession>A0A7H0SR47</accession>
<organism evidence="1 2">
    <name type="scientific">Corynebacterium poyangense</name>
    <dbReference type="NCBI Taxonomy" id="2684405"/>
    <lineage>
        <taxon>Bacteria</taxon>
        <taxon>Bacillati</taxon>
        <taxon>Actinomycetota</taxon>
        <taxon>Actinomycetes</taxon>
        <taxon>Mycobacteriales</taxon>
        <taxon>Corynebacteriaceae</taxon>
        <taxon>Corynebacterium</taxon>
    </lineage>
</organism>
<evidence type="ECO:0000313" key="1">
    <source>
        <dbReference type="EMBL" id="QNQ91022.1"/>
    </source>
</evidence>
<keyword evidence="2" id="KW-1185">Reference proteome</keyword>
<sequence>MTRIFCNSLGKIDAHQFRSVLENWNPPGRNGCFRDLSDSSDIGDRTSWVQIYQAPHVVAFIETWNHPIAPESADMENGWSRNEDFSCADHMEELLLVYNCPDADAGSAKITFLVSHHDAFVTTGEYYDELCDLLMDAADN</sequence>
<proteinExistence type="predicted"/>
<dbReference type="EMBL" id="CP046884">
    <property type="protein sequence ID" value="QNQ91022.1"/>
    <property type="molecule type" value="Genomic_DNA"/>
</dbReference>
<gene>
    <name evidence="1" type="ORF">GP475_10575</name>
</gene>
<dbReference type="AlphaFoldDB" id="A0A7H0SR47"/>
<protein>
    <submittedName>
        <fullName evidence="1">Uncharacterized protein</fullName>
    </submittedName>
</protein>